<evidence type="ECO:0000313" key="2">
    <source>
        <dbReference type="Proteomes" id="UP000036790"/>
    </source>
</evidence>
<protein>
    <submittedName>
        <fullName evidence="1">Uncharacterized protein</fullName>
    </submittedName>
</protein>
<reference evidence="1 2" key="2">
    <citation type="submission" date="2015-09" db="EMBL/GenBank/DDBJ databases">
        <title>Draft genome sequence of Xanthomonas oryzae pv. USA str. X11-5A.</title>
        <authorList>
            <person name="Knight B.M."/>
            <person name="Roberts D.P."/>
            <person name="Lin D."/>
            <person name="Hari K."/>
            <person name="Fletcher J."/>
            <person name="Melcher U."/>
            <person name="Blagden T."/>
            <person name="Winegar R.A."/>
        </authorList>
    </citation>
    <scope>NUCLEOTIDE SEQUENCE [LARGE SCALE GENOMIC DNA]</scope>
    <source>
        <strain evidence="1 2">X11-5A</strain>
    </source>
</reference>
<dbReference type="RefSeq" id="WP_019300759.1">
    <property type="nucleotide sequence ID" value="NZ_CP036251.1"/>
</dbReference>
<proteinExistence type="predicted"/>
<dbReference type="AlphaFoldDB" id="A0AAP0ZLY4"/>
<evidence type="ECO:0000313" key="1">
    <source>
        <dbReference type="EMBL" id="KOR44291.1"/>
    </source>
</evidence>
<dbReference type="InterPro" id="IPR057700">
    <property type="entry name" value="DUF7940"/>
</dbReference>
<accession>A0AAP0ZLY4</accession>
<dbReference type="Proteomes" id="UP000036790">
    <property type="component" value="Unassembled WGS sequence"/>
</dbReference>
<dbReference type="Pfam" id="PF25612">
    <property type="entry name" value="DUF7940"/>
    <property type="match status" value="1"/>
</dbReference>
<gene>
    <name evidence="1" type="ORF">ADT25_11080</name>
</gene>
<name>A0AAP0ZLY4_9XANT</name>
<comment type="caution">
    <text evidence="1">The sequence shown here is derived from an EMBL/GenBank/DDBJ whole genome shotgun (WGS) entry which is preliminary data.</text>
</comment>
<dbReference type="EMBL" id="LHUJ01000198">
    <property type="protein sequence ID" value="KOR44291.1"/>
    <property type="molecule type" value="Genomic_DNA"/>
</dbReference>
<organism evidence="1 2">
    <name type="scientific">Xanthomonas oryzae</name>
    <dbReference type="NCBI Taxonomy" id="347"/>
    <lineage>
        <taxon>Bacteria</taxon>
        <taxon>Pseudomonadati</taxon>
        <taxon>Pseudomonadota</taxon>
        <taxon>Gammaproteobacteria</taxon>
        <taxon>Lysobacterales</taxon>
        <taxon>Lysobacteraceae</taxon>
        <taxon>Xanthomonas</taxon>
    </lineage>
</organism>
<sequence length="73" mass="7968">MSIQLIENWHRAWKFASVQVCTGIVLLPDIYNGVAAFGWLEELPGPAKWVIRALGALGVVARIVQKKGPGETP</sequence>
<reference evidence="1 2" key="1">
    <citation type="submission" date="2015-07" db="EMBL/GenBank/DDBJ databases">
        <authorList>
            <consortium name="Consortium for Microbial Forensics and Genomics (microFORGE)"/>
            <person name="Knight B.M."/>
            <person name="Roberts D.P."/>
            <person name="Lin D."/>
            <person name="Hari K."/>
            <person name="Fletcher J."/>
            <person name="Melcher U."/>
            <person name="Blagden T."/>
            <person name="Winegar R.A."/>
        </authorList>
    </citation>
    <scope>NUCLEOTIDE SEQUENCE [LARGE SCALE GENOMIC DNA]</scope>
    <source>
        <strain evidence="1 2">X11-5A</strain>
    </source>
</reference>